<dbReference type="EMBL" id="LAZR01000033">
    <property type="protein sequence ID" value="KKO01917.1"/>
    <property type="molecule type" value="Genomic_DNA"/>
</dbReference>
<evidence type="ECO:0000313" key="1">
    <source>
        <dbReference type="EMBL" id="KKO01917.1"/>
    </source>
</evidence>
<dbReference type="AlphaFoldDB" id="A0A0F9XR51"/>
<sequence length="306" mass="34647">MFESRGRIHVHFSIPFYAGDQLIRTLRPIALSLRKTGVSIPDPQKYREVFSRKVRGAEGGVFMPLEVERMSETLDESAELLVLSFNDFMSAPSDIFAGGVIYGEAHHRIEYLRNLFPNREMTLFFSAANPGAVMAAMLNSGAMNGDRAEKLAHIRPLWSELTERIDLFHPDLPVILWANEDTPVTWPAILREVLDLPENSAVPGGLHMAGAVLDGRAREDLGSRISKDLPKSELQMMRLLSVFLWDNVDRSRTEFEVDHAGWDQETIDDFTLIYEQDLDSCLDLEQVTVITLETMIDDRKEELVDA</sequence>
<reference evidence="1" key="1">
    <citation type="journal article" date="2015" name="Nature">
        <title>Complex archaea that bridge the gap between prokaryotes and eukaryotes.</title>
        <authorList>
            <person name="Spang A."/>
            <person name="Saw J.H."/>
            <person name="Jorgensen S.L."/>
            <person name="Zaremba-Niedzwiedzka K."/>
            <person name="Martijn J."/>
            <person name="Lind A.E."/>
            <person name="van Eijk R."/>
            <person name="Schleper C."/>
            <person name="Guy L."/>
            <person name="Ettema T.J."/>
        </authorList>
    </citation>
    <scope>NUCLEOTIDE SEQUENCE</scope>
</reference>
<organism evidence="1">
    <name type="scientific">marine sediment metagenome</name>
    <dbReference type="NCBI Taxonomy" id="412755"/>
    <lineage>
        <taxon>unclassified sequences</taxon>
        <taxon>metagenomes</taxon>
        <taxon>ecological metagenomes</taxon>
    </lineage>
</organism>
<accession>A0A0F9XR51</accession>
<name>A0A0F9XR51_9ZZZZ</name>
<protein>
    <submittedName>
        <fullName evidence="1">Uncharacterized protein</fullName>
    </submittedName>
</protein>
<proteinExistence type="predicted"/>
<gene>
    <name evidence="1" type="ORF">LCGC14_0112720</name>
</gene>
<comment type="caution">
    <text evidence="1">The sequence shown here is derived from an EMBL/GenBank/DDBJ whole genome shotgun (WGS) entry which is preliminary data.</text>
</comment>